<dbReference type="InterPro" id="IPR058594">
    <property type="entry name" value="PB1-like_dom_pln"/>
</dbReference>
<dbReference type="AlphaFoldDB" id="A0A9D5H0R4"/>
<name>A0A9D5H0R4_PEA</name>
<dbReference type="Pfam" id="PF26130">
    <property type="entry name" value="PB1-like"/>
    <property type="match status" value="1"/>
</dbReference>
<gene>
    <name evidence="2" type="ORF">KIW84_015576</name>
</gene>
<evidence type="ECO:0000259" key="1">
    <source>
        <dbReference type="Pfam" id="PF26130"/>
    </source>
</evidence>
<sequence length="185" mass="21782">MVEMSYSHGASLSLAEEDSKFYSRRAHTNAVRLRISHGGNLVHYTCKIYANGKVEEMNWKCDMDFMSYIKTFKDINKLGYVRIKYMWYHDPKFSFKCELRPLNNDTYVLKFGEDMNGHDVSNIYVKHIIDEPIVITEDEVGEYVEFVHDPIQIDSDDEVHVEEKGVVHFEEREEVHVERGEKVHV</sequence>
<feature type="domain" description="PB1-like" evidence="1">
    <location>
        <begin position="30"/>
        <end position="127"/>
    </location>
</feature>
<dbReference type="Gramene" id="Psat01G0557600-T1">
    <property type="protein sequence ID" value="KAI5448203.1"/>
    <property type="gene ID" value="KIW84_015576"/>
</dbReference>
<keyword evidence="3" id="KW-1185">Reference proteome</keyword>
<evidence type="ECO:0000313" key="2">
    <source>
        <dbReference type="EMBL" id="KAI5448203.1"/>
    </source>
</evidence>
<comment type="caution">
    <text evidence="2">The sequence shown here is derived from an EMBL/GenBank/DDBJ whole genome shotgun (WGS) entry which is preliminary data.</text>
</comment>
<organism evidence="2 3">
    <name type="scientific">Pisum sativum</name>
    <name type="common">Garden pea</name>
    <name type="synonym">Lathyrus oleraceus</name>
    <dbReference type="NCBI Taxonomy" id="3888"/>
    <lineage>
        <taxon>Eukaryota</taxon>
        <taxon>Viridiplantae</taxon>
        <taxon>Streptophyta</taxon>
        <taxon>Embryophyta</taxon>
        <taxon>Tracheophyta</taxon>
        <taxon>Spermatophyta</taxon>
        <taxon>Magnoliopsida</taxon>
        <taxon>eudicotyledons</taxon>
        <taxon>Gunneridae</taxon>
        <taxon>Pentapetalae</taxon>
        <taxon>rosids</taxon>
        <taxon>fabids</taxon>
        <taxon>Fabales</taxon>
        <taxon>Fabaceae</taxon>
        <taxon>Papilionoideae</taxon>
        <taxon>50 kb inversion clade</taxon>
        <taxon>NPAAA clade</taxon>
        <taxon>Hologalegina</taxon>
        <taxon>IRL clade</taxon>
        <taxon>Fabeae</taxon>
        <taxon>Lathyrus</taxon>
    </lineage>
</organism>
<protein>
    <recommendedName>
        <fullName evidence="1">PB1-like domain-containing protein</fullName>
    </recommendedName>
</protein>
<dbReference type="EMBL" id="JAMSHJ010000001">
    <property type="protein sequence ID" value="KAI5448203.1"/>
    <property type="molecule type" value="Genomic_DNA"/>
</dbReference>
<evidence type="ECO:0000313" key="3">
    <source>
        <dbReference type="Proteomes" id="UP001058974"/>
    </source>
</evidence>
<dbReference type="Proteomes" id="UP001058974">
    <property type="component" value="Chromosome 1"/>
</dbReference>
<proteinExistence type="predicted"/>
<reference evidence="2 3" key="1">
    <citation type="journal article" date="2022" name="Nat. Genet.">
        <title>Improved pea reference genome and pan-genome highlight genomic features and evolutionary characteristics.</title>
        <authorList>
            <person name="Yang T."/>
            <person name="Liu R."/>
            <person name="Luo Y."/>
            <person name="Hu S."/>
            <person name="Wang D."/>
            <person name="Wang C."/>
            <person name="Pandey M.K."/>
            <person name="Ge S."/>
            <person name="Xu Q."/>
            <person name="Li N."/>
            <person name="Li G."/>
            <person name="Huang Y."/>
            <person name="Saxena R.K."/>
            <person name="Ji Y."/>
            <person name="Li M."/>
            <person name="Yan X."/>
            <person name="He Y."/>
            <person name="Liu Y."/>
            <person name="Wang X."/>
            <person name="Xiang C."/>
            <person name="Varshney R.K."/>
            <person name="Ding H."/>
            <person name="Gao S."/>
            <person name="Zong X."/>
        </authorList>
    </citation>
    <scope>NUCLEOTIDE SEQUENCE [LARGE SCALE GENOMIC DNA]</scope>
    <source>
        <strain evidence="2 3">cv. Zhongwan 6</strain>
    </source>
</reference>
<accession>A0A9D5H0R4</accession>